<dbReference type="Pfam" id="PF22562">
    <property type="entry name" value="UBA_7"/>
    <property type="match status" value="1"/>
</dbReference>
<feature type="compositionally biased region" description="Low complexity" evidence="2">
    <location>
        <begin position="184"/>
        <end position="198"/>
    </location>
</feature>
<feature type="region of interest" description="Disordered" evidence="2">
    <location>
        <begin position="563"/>
        <end position="731"/>
    </location>
</feature>
<feature type="region of interest" description="Disordered" evidence="2">
    <location>
        <begin position="468"/>
        <end position="508"/>
    </location>
</feature>
<feature type="compositionally biased region" description="Polar residues" evidence="2">
    <location>
        <begin position="153"/>
        <end position="167"/>
    </location>
</feature>
<feature type="compositionally biased region" description="Low complexity" evidence="2">
    <location>
        <begin position="53"/>
        <end position="62"/>
    </location>
</feature>
<dbReference type="FunFam" id="1.10.287.110:FF:000002">
    <property type="entry name" value="putative tyrosine-protein phosphatase auxilin isoform X2"/>
    <property type="match status" value="1"/>
</dbReference>
<feature type="compositionally biased region" description="Low complexity" evidence="2">
    <location>
        <begin position="83"/>
        <end position="102"/>
    </location>
</feature>
<dbReference type="Gene3D" id="1.10.287.110">
    <property type="entry name" value="DnaJ domain"/>
    <property type="match status" value="1"/>
</dbReference>
<dbReference type="EMBL" id="JAAAUY010000261">
    <property type="protein sequence ID" value="KAF9332423.1"/>
    <property type="molecule type" value="Genomic_DNA"/>
</dbReference>
<comment type="caution">
    <text evidence="4">The sequence shown here is derived from an EMBL/GenBank/DDBJ whole genome shotgun (WGS) entry which is preliminary data.</text>
</comment>
<dbReference type="SUPFAM" id="SSF48452">
    <property type="entry name" value="TPR-like"/>
    <property type="match status" value="1"/>
</dbReference>
<sequence length="1052" mass="114325">MDDLLGLSWDQKAANGASQPGGTVRNGGLNIPNGQRPGGIALPGMAIPPPPGVSLSSSGKVKPPVPPLSSKPINFQMNSKPALSSNNNLNSLNNTSLSSASSSGYLQHSINRTNANTLQQPLTPMMNSSMSSSSSAPKKPADDVFGSLMASFGQGSSASDSTKNLNAMTLDERKRYDQQQLLGSMSSSPSYTSPISHSLNSSGAGTPIPKGFDPNNLAGSSFAVGSPKPQAFASPTPKFQQPALTPSRNQSPSGFLASPGSMGRSISPSMTPLQPERSGNSSPAQSISAGALRDPFDALLGDQVSRSTPALKNQSLNSIRYNTPPLGQTASKPVMAADPWDLDFLANATAQKPAQTMVPQSDDVFDLGSFEHALPERPHRQRDSVDALNSFIGKQPSPNASPKPSPPVSKPAAKPPRSHTTKAPTDEDARIAQIVSMGFSAERAKLALTMTENGRDIEAAIEYLVQNDEAEDQRRQRREPSANHRREADLERSRPSQHDEDDDPPLTNYRRRNQAQELTRAQQLQQQKDKLVGSASIFGMSVLSRANDLYKQGREKVQAVMEDMTAEEPRATSSAARRHEWIDDAPRGSGYKDSDSEDEVYKGRREDLGRFNQQTTRGSQRDDHRQKQESASRYDVSSQRDRKEKESFENTYMSSSRRGNSGSSTNNASRNQQPLFSMDDSPAPSKPASNLRQSPAKSTPQRQAHTPSPLPSKPARPPRALVQASSQQLAESNHFKEKGNEVFKLGQFGHAAEFYLRAGQVLPRGHLLLVVAQNNRAAALLKVGEYRETVSECDKSISLIQGPDGQGVNDLIPPSAGVNLKEHLGKALMRRATAYENLEKYKEAKDDWAKLRDLDPGHKIAVEGHRRCEKALAMVNSGAVDKIASVNPSVTRSPQTSGFGAPMRSSPMQDIFASQQKSNMSAKAKADLERSEGVSKLRQNAAQQEREDDEKVRLTDQVDMKMTLWKTGKEDNIRALIASLGSVLWEGAGWKPVGMHELVTPSQVKIKYMRAIGKMHPDKLSASTTVEQRMMANTIFSTLNSAWDAFKVQNNM</sequence>
<dbReference type="GO" id="GO:0072318">
    <property type="term" value="P:clathrin coat disassembly"/>
    <property type="evidence" value="ECO:0007669"/>
    <property type="project" value="TreeGrafter"/>
</dbReference>
<dbReference type="SUPFAM" id="SSF46934">
    <property type="entry name" value="UBA-like"/>
    <property type="match status" value="1"/>
</dbReference>
<dbReference type="SMART" id="SM00165">
    <property type="entry name" value="UBA"/>
    <property type="match status" value="1"/>
</dbReference>
<feature type="domain" description="UBA" evidence="3">
    <location>
        <begin position="424"/>
        <end position="467"/>
    </location>
</feature>
<organism evidence="4 5">
    <name type="scientific">Podila minutissima</name>
    <dbReference type="NCBI Taxonomy" id="64525"/>
    <lineage>
        <taxon>Eukaryota</taxon>
        <taxon>Fungi</taxon>
        <taxon>Fungi incertae sedis</taxon>
        <taxon>Mucoromycota</taxon>
        <taxon>Mortierellomycotina</taxon>
        <taxon>Mortierellomycetes</taxon>
        <taxon>Mortierellales</taxon>
        <taxon>Mortierellaceae</taxon>
        <taxon>Podila</taxon>
    </lineage>
</organism>
<keyword evidence="1" id="KW-0802">TPR repeat</keyword>
<accession>A0A9P5SPY1</accession>
<feature type="compositionally biased region" description="Pro residues" evidence="2">
    <location>
        <begin position="399"/>
        <end position="409"/>
    </location>
</feature>
<feature type="compositionally biased region" description="Polar residues" evidence="2">
    <location>
        <begin position="73"/>
        <end position="82"/>
    </location>
</feature>
<feature type="compositionally biased region" description="Basic and acidic residues" evidence="2">
    <location>
        <begin position="619"/>
        <end position="648"/>
    </location>
</feature>
<feature type="compositionally biased region" description="Low complexity" evidence="2">
    <location>
        <begin position="125"/>
        <end position="135"/>
    </location>
</feature>
<feature type="compositionally biased region" description="Basic and acidic residues" evidence="2">
    <location>
        <begin position="577"/>
        <end position="609"/>
    </location>
</feature>
<dbReference type="InterPro" id="IPR011990">
    <property type="entry name" value="TPR-like_helical_dom_sf"/>
</dbReference>
<feature type="region of interest" description="Disordered" evidence="2">
    <location>
        <begin position="390"/>
        <end position="429"/>
    </location>
</feature>
<feature type="region of interest" description="Disordered" evidence="2">
    <location>
        <begin position="1"/>
        <end position="102"/>
    </location>
</feature>
<evidence type="ECO:0000259" key="3">
    <source>
        <dbReference type="PROSITE" id="PS50030"/>
    </source>
</evidence>
<dbReference type="Proteomes" id="UP000696485">
    <property type="component" value="Unassembled WGS sequence"/>
</dbReference>
<feature type="compositionally biased region" description="Basic and acidic residues" evidence="2">
    <location>
        <begin position="924"/>
        <end position="935"/>
    </location>
</feature>
<feature type="compositionally biased region" description="Polar residues" evidence="2">
    <location>
        <begin position="264"/>
        <end position="288"/>
    </location>
</feature>
<feature type="region of interest" description="Disordered" evidence="2">
    <location>
        <begin position="120"/>
        <end position="334"/>
    </location>
</feature>
<reference evidence="4" key="1">
    <citation type="journal article" date="2020" name="Fungal Divers.">
        <title>Resolving the Mortierellaceae phylogeny through synthesis of multi-gene phylogenetics and phylogenomics.</title>
        <authorList>
            <person name="Vandepol N."/>
            <person name="Liber J."/>
            <person name="Desiro A."/>
            <person name="Na H."/>
            <person name="Kennedy M."/>
            <person name="Barry K."/>
            <person name="Grigoriev I.V."/>
            <person name="Miller A.N."/>
            <person name="O'Donnell K."/>
            <person name="Stajich J.E."/>
            <person name="Bonito G."/>
        </authorList>
    </citation>
    <scope>NUCLEOTIDE SEQUENCE</scope>
    <source>
        <strain evidence="4">NVP1</strain>
    </source>
</reference>
<feature type="compositionally biased region" description="Low complexity" evidence="2">
    <location>
        <begin position="654"/>
        <end position="671"/>
    </location>
</feature>
<feature type="compositionally biased region" description="Polar residues" evidence="2">
    <location>
        <begin position="237"/>
        <end position="253"/>
    </location>
</feature>
<dbReference type="InterPro" id="IPR019734">
    <property type="entry name" value="TPR_rpt"/>
</dbReference>
<dbReference type="InterPro" id="IPR015940">
    <property type="entry name" value="UBA"/>
</dbReference>
<dbReference type="GO" id="GO:0072583">
    <property type="term" value="P:clathrin-dependent endocytosis"/>
    <property type="evidence" value="ECO:0007669"/>
    <property type="project" value="TreeGrafter"/>
</dbReference>
<dbReference type="InterPro" id="IPR036869">
    <property type="entry name" value="J_dom_sf"/>
</dbReference>
<dbReference type="GO" id="GO:0031982">
    <property type="term" value="C:vesicle"/>
    <property type="evidence" value="ECO:0007669"/>
    <property type="project" value="TreeGrafter"/>
</dbReference>
<proteinExistence type="predicted"/>
<evidence type="ECO:0000256" key="2">
    <source>
        <dbReference type="SAM" id="MobiDB-lite"/>
    </source>
</evidence>
<protein>
    <recommendedName>
        <fullName evidence="3">UBA domain-containing protein</fullName>
    </recommendedName>
</protein>
<dbReference type="InterPro" id="IPR009060">
    <property type="entry name" value="UBA-like_sf"/>
</dbReference>
<keyword evidence="5" id="KW-1185">Reference proteome</keyword>
<dbReference type="PANTHER" id="PTHR23172">
    <property type="entry name" value="AUXILIN/CYCLIN G-ASSOCIATED KINASE-RELATED"/>
    <property type="match status" value="1"/>
</dbReference>
<dbReference type="PANTHER" id="PTHR23172:SF19">
    <property type="entry name" value="J DOMAIN-CONTAINING PROTEIN"/>
    <property type="match status" value="1"/>
</dbReference>
<feature type="compositionally biased region" description="Polar residues" evidence="2">
    <location>
        <begin position="304"/>
        <end position="331"/>
    </location>
</feature>
<dbReference type="SUPFAM" id="SSF46565">
    <property type="entry name" value="Chaperone J-domain"/>
    <property type="match status" value="1"/>
</dbReference>
<gene>
    <name evidence="4" type="ORF">BG006_004708</name>
</gene>
<feature type="compositionally biased region" description="Polar residues" evidence="2">
    <location>
        <begin position="687"/>
        <end position="706"/>
    </location>
</feature>
<dbReference type="PROSITE" id="PS50030">
    <property type="entry name" value="UBA"/>
    <property type="match status" value="1"/>
</dbReference>
<dbReference type="GO" id="GO:0005737">
    <property type="term" value="C:cytoplasm"/>
    <property type="evidence" value="ECO:0007669"/>
    <property type="project" value="TreeGrafter"/>
</dbReference>
<dbReference type="AlphaFoldDB" id="A0A9P5SPY1"/>
<evidence type="ECO:0000313" key="4">
    <source>
        <dbReference type="EMBL" id="KAF9332423.1"/>
    </source>
</evidence>
<feature type="region of interest" description="Disordered" evidence="2">
    <location>
        <begin position="913"/>
        <end position="949"/>
    </location>
</feature>
<evidence type="ECO:0000256" key="1">
    <source>
        <dbReference type="PROSITE-ProRule" id="PRU00339"/>
    </source>
</evidence>
<evidence type="ECO:0000313" key="5">
    <source>
        <dbReference type="Proteomes" id="UP000696485"/>
    </source>
</evidence>
<feature type="repeat" description="TPR" evidence="1">
    <location>
        <begin position="825"/>
        <end position="858"/>
    </location>
</feature>
<feature type="compositionally biased region" description="Basic and acidic residues" evidence="2">
    <location>
        <begin position="472"/>
        <end position="498"/>
    </location>
</feature>
<dbReference type="PROSITE" id="PS50005">
    <property type="entry name" value="TPR"/>
    <property type="match status" value="1"/>
</dbReference>
<dbReference type="Gene3D" id="1.25.40.10">
    <property type="entry name" value="Tetratricopeptide repeat domain"/>
    <property type="match status" value="1"/>
</dbReference>
<dbReference type="SMART" id="SM00028">
    <property type="entry name" value="TPR"/>
    <property type="match status" value="3"/>
</dbReference>
<dbReference type="Gene3D" id="1.10.8.10">
    <property type="entry name" value="DNA helicase RuvA subunit, C-terminal domain"/>
    <property type="match status" value="1"/>
</dbReference>
<feature type="compositionally biased region" description="Pro residues" evidence="2">
    <location>
        <begin position="708"/>
        <end position="717"/>
    </location>
</feature>
<name>A0A9P5SPY1_9FUNG</name>
<dbReference type="GO" id="GO:0030276">
    <property type="term" value="F:clathrin binding"/>
    <property type="evidence" value="ECO:0007669"/>
    <property type="project" value="TreeGrafter"/>
</dbReference>